<reference evidence="1" key="2">
    <citation type="journal article" date="2015" name="Fish Shellfish Immunol.">
        <title>Early steps in the European eel (Anguilla anguilla)-Vibrio vulnificus interaction in the gills: Role of the RtxA13 toxin.</title>
        <authorList>
            <person name="Callol A."/>
            <person name="Pajuelo D."/>
            <person name="Ebbesson L."/>
            <person name="Teles M."/>
            <person name="MacKenzie S."/>
            <person name="Amaro C."/>
        </authorList>
    </citation>
    <scope>NUCLEOTIDE SEQUENCE</scope>
</reference>
<proteinExistence type="predicted"/>
<protein>
    <submittedName>
        <fullName evidence="1">Uncharacterized protein</fullName>
    </submittedName>
</protein>
<sequence>MSDTKITVSEQTGRLDDRHYTSTIYPIAFYIVNISK</sequence>
<evidence type="ECO:0000313" key="1">
    <source>
        <dbReference type="EMBL" id="JAH15894.1"/>
    </source>
</evidence>
<dbReference type="AlphaFoldDB" id="A0A0E9QGJ4"/>
<accession>A0A0E9QGJ4</accession>
<reference evidence="1" key="1">
    <citation type="submission" date="2014-11" db="EMBL/GenBank/DDBJ databases">
        <authorList>
            <person name="Amaro Gonzalez C."/>
        </authorList>
    </citation>
    <scope>NUCLEOTIDE SEQUENCE</scope>
</reference>
<organism evidence="1">
    <name type="scientific">Anguilla anguilla</name>
    <name type="common">European freshwater eel</name>
    <name type="synonym">Muraena anguilla</name>
    <dbReference type="NCBI Taxonomy" id="7936"/>
    <lineage>
        <taxon>Eukaryota</taxon>
        <taxon>Metazoa</taxon>
        <taxon>Chordata</taxon>
        <taxon>Craniata</taxon>
        <taxon>Vertebrata</taxon>
        <taxon>Euteleostomi</taxon>
        <taxon>Actinopterygii</taxon>
        <taxon>Neopterygii</taxon>
        <taxon>Teleostei</taxon>
        <taxon>Anguilliformes</taxon>
        <taxon>Anguillidae</taxon>
        <taxon>Anguilla</taxon>
    </lineage>
</organism>
<name>A0A0E9QGJ4_ANGAN</name>
<dbReference type="EMBL" id="GBXM01092683">
    <property type="protein sequence ID" value="JAH15894.1"/>
    <property type="molecule type" value="Transcribed_RNA"/>
</dbReference>